<evidence type="ECO:0000313" key="3">
    <source>
        <dbReference type="Proteomes" id="UP000032452"/>
    </source>
</evidence>
<keyword evidence="1" id="KW-1133">Transmembrane helix</keyword>
<organism evidence="2 3">
    <name type="scientific">Aliterella atlantica CENA595</name>
    <dbReference type="NCBI Taxonomy" id="1618023"/>
    <lineage>
        <taxon>Bacteria</taxon>
        <taxon>Bacillati</taxon>
        <taxon>Cyanobacteriota</taxon>
        <taxon>Cyanophyceae</taxon>
        <taxon>Chroococcidiopsidales</taxon>
        <taxon>Aliterellaceae</taxon>
        <taxon>Aliterella</taxon>
    </lineage>
</organism>
<gene>
    <name evidence="2" type="ORF">UH38_03290</name>
</gene>
<accession>A0A0D8ZXC4</accession>
<dbReference type="STRING" id="1618023.UH38_03290"/>
<dbReference type="Proteomes" id="UP000032452">
    <property type="component" value="Unassembled WGS sequence"/>
</dbReference>
<proteinExistence type="predicted"/>
<reference evidence="2 3" key="1">
    <citation type="submission" date="2015-02" db="EMBL/GenBank/DDBJ databases">
        <title>Draft genome of a novel marine cyanobacterium (Chroococcales) isolated from South Atlantic Ocean.</title>
        <authorList>
            <person name="Rigonato J."/>
            <person name="Alvarenga D.O."/>
            <person name="Branco L.H."/>
            <person name="Varani A.M."/>
            <person name="Brandini F.P."/>
            <person name="Fiore M.F."/>
        </authorList>
    </citation>
    <scope>NUCLEOTIDE SEQUENCE [LARGE SCALE GENOMIC DNA]</scope>
    <source>
        <strain evidence="2 3">CENA595</strain>
    </source>
</reference>
<evidence type="ECO:0000313" key="2">
    <source>
        <dbReference type="EMBL" id="KJH73099.1"/>
    </source>
</evidence>
<keyword evidence="1" id="KW-0812">Transmembrane</keyword>
<keyword evidence="1" id="KW-0472">Membrane</keyword>
<dbReference type="AlphaFoldDB" id="A0A0D8ZXC4"/>
<evidence type="ECO:0000256" key="1">
    <source>
        <dbReference type="SAM" id="Phobius"/>
    </source>
</evidence>
<dbReference type="EMBL" id="JYON01000002">
    <property type="protein sequence ID" value="KJH73099.1"/>
    <property type="molecule type" value="Genomic_DNA"/>
</dbReference>
<comment type="caution">
    <text evidence="2">The sequence shown here is derived from an EMBL/GenBank/DDBJ whole genome shotgun (WGS) entry which is preliminary data.</text>
</comment>
<dbReference type="OrthoDB" id="9833924at2"/>
<keyword evidence="3" id="KW-1185">Reference proteome</keyword>
<sequence length="261" mass="30174">MGLALLAILVWLFLIILPLMLGIYLVWRQAGIYQIIGWLILLVVAYRQVHWISPWYVARGSDLVQEFKLSHPTYGSVRWMEASGRLLLVPDERVTTLPYSVENDHVLVVDLEARKSHWQPKAEIDLEQTKSVKPNFKESPNLEPIADFSFVGFNLPFLTYQFSWPYGQPLGWQWEKTYFGWDRVLVRDPKSGSVAQIDRLILNSSPYYGDGTSGWVMERKFFVYAPDITTVASDLFTDRRIFVLGPFETSPNIQPQSIEQK</sequence>
<dbReference type="RefSeq" id="WP_045053195.1">
    <property type="nucleotide sequence ID" value="NZ_CAWMDP010000059.1"/>
</dbReference>
<name>A0A0D8ZXC4_9CYAN</name>
<feature type="transmembrane region" description="Helical" evidence="1">
    <location>
        <begin position="32"/>
        <end position="49"/>
    </location>
</feature>
<protein>
    <submittedName>
        <fullName evidence="2">Uncharacterized protein</fullName>
    </submittedName>
</protein>